<dbReference type="SUPFAM" id="SSF55060">
    <property type="entry name" value="GHMP Kinase, C-terminal domain"/>
    <property type="match status" value="1"/>
</dbReference>
<dbReference type="Gene3D" id="3.30.230.10">
    <property type="match status" value="1"/>
</dbReference>
<dbReference type="Pfam" id="PF08544">
    <property type="entry name" value="GHMP_kinases_C"/>
    <property type="match status" value="1"/>
</dbReference>
<evidence type="ECO:0000256" key="4">
    <source>
        <dbReference type="ARBA" id="ARBA00022741"/>
    </source>
</evidence>
<proteinExistence type="inferred from homology"/>
<keyword evidence="8" id="KW-0119">Carbohydrate metabolism</keyword>
<dbReference type="GO" id="GO:0006012">
    <property type="term" value="P:galactose metabolic process"/>
    <property type="evidence" value="ECO:0007669"/>
    <property type="project" value="InterPro"/>
</dbReference>
<evidence type="ECO:0000256" key="3">
    <source>
        <dbReference type="ARBA" id="ARBA00022723"/>
    </source>
</evidence>
<name>A0AAW1D0S3_9HEMI</name>
<dbReference type="InterPro" id="IPR013750">
    <property type="entry name" value="GHMP_kinase_C_dom"/>
</dbReference>
<feature type="domain" description="GHMP kinase N-terminal" evidence="9">
    <location>
        <begin position="107"/>
        <end position="193"/>
    </location>
</feature>
<keyword evidence="3" id="KW-0479">Metal-binding</keyword>
<dbReference type="InterPro" id="IPR019741">
    <property type="entry name" value="Galactokinase_CS"/>
</dbReference>
<keyword evidence="2" id="KW-0808">Transferase</keyword>
<dbReference type="PANTHER" id="PTHR10457">
    <property type="entry name" value="MEVALONATE KINASE/GALACTOKINASE"/>
    <property type="match status" value="1"/>
</dbReference>
<dbReference type="AlphaFoldDB" id="A0AAW1D0S3"/>
<evidence type="ECO:0000256" key="6">
    <source>
        <dbReference type="ARBA" id="ARBA00022840"/>
    </source>
</evidence>
<dbReference type="PRINTS" id="PR00473">
    <property type="entry name" value="GALCTOKINASE"/>
</dbReference>
<evidence type="ECO:0000256" key="8">
    <source>
        <dbReference type="ARBA" id="ARBA00023277"/>
    </source>
</evidence>
<keyword evidence="4" id="KW-0547">Nucleotide-binding</keyword>
<dbReference type="PIRSF" id="PIRSF000530">
    <property type="entry name" value="Galactokinase"/>
    <property type="match status" value="1"/>
</dbReference>
<keyword evidence="7" id="KW-0460">Magnesium</keyword>
<accession>A0AAW1D0S3</accession>
<feature type="domain" description="Galactokinase N-terminal" evidence="11">
    <location>
        <begin position="19"/>
        <end position="67"/>
    </location>
</feature>
<dbReference type="InterPro" id="IPR014721">
    <property type="entry name" value="Ribsml_uS5_D2-typ_fold_subgr"/>
</dbReference>
<dbReference type="GO" id="GO:0005829">
    <property type="term" value="C:cytosol"/>
    <property type="evidence" value="ECO:0007669"/>
    <property type="project" value="TreeGrafter"/>
</dbReference>
<gene>
    <name evidence="12" type="ORF">O3M35_011255</name>
</gene>
<evidence type="ECO:0000256" key="7">
    <source>
        <dbReference type="ARBA" id="ARBA00022842"/>
    </source>
</evidence>
<keyword evidence="13" id="KW-1185">Reference proteome</keyword>
<evidence type="ECO:0000256" key="2">
    <source>
        <dbReference type="ARBA" id="ARBA00022679"/>
    </source>
</evidence>
<comment type="caution">
    <text evidence="12">The sequence shown here is derived from an EMBL/GenBank/DDBJ whole genome shotgun (WGS) entry which is preliminary data.</text>
</comment>
<dbReference type="SUPFAM" id="SSF54211">
    <property type="entry name" value="Ribosomal protein S5 domain 2-like"/>
    <property type="match status" value="1"/>
</dbReference>
<dbReference type="Pfam" id="PF10509">
    <property type="entry name" value="GalKase_gal_bdg"/>
    <property type="match status" value="1"/>
</dbReference>
<dbReference type="InterPro" id="IPR000705">
    <property type="entry name" value="Galactokinase"/>
</dbReference>
<comment type="similarity">
    <text evidence="1">Belongs to the GHMP kinase family. GalK subfamily.</text>
</comment>
<reference evidence="12 13" key="1">
    <citation type="submission" date="2022-12" db="EMBL/GenBank/DDBJ databases">
        <title>Chromosome-level genome assembly of true bugs.</title>
        <authorList>
            <person name="Ma L."/>
            <person name="Li H."/>
        </authorList>
    </citation>
    <scope>NUCLEOTIDE SEQUENCE [LARGE SCALE GENOMIC DNA]</scope>
    <source>
        <strain evidence="12">Lab_2022b</strain>
    </source>
</reference>
<feature type="domain" description="GHMP kinase C-terminal" evidence="10">
    <location>
        <begin position="292"/>
        <end position="372"/>
    </location>
</feature>
<keyword evidence="6" id="KW-0067">ATP-binding</keyword>
<dbReference type="Proteomes" id="UP001461498">
    <property type="component" value="Unassembled WGS sequence"/>
</dbReference>
<evidence type="ECO:0000313" key="13">
    <source>
        <dbReference type="Proteomes" id="UP001461498"/>
    </source>
</evidence>
<dbReference type="Gene3D" id="3.30.70.890">
    <property type="entry name" value="GHMP kinase, C-terminal domain"/>
    <property type="match status" value="1"/>
</dbReference>
<dbReference type="GO" id="GO:0004335">
    <property type="term" value="F:galactokinase activity"/>
    <property type="evidence" value="ECO:0007669"/>
    <property type="project" value="InterPro"/>
</dbReference>
<dbReference type="PANTHER" id="PTHR10457:SF7">
    <property type="entry name" value="GALACTOKINASE-RELATED"/>
    <property type="match status" value="1"/>
</dbReference>
<evidence type="ECO:0000259" key="11">
    <source>
        <dbReference type="Pfam" id="PF10509"/>
    </source>
</evidence>
<evidence type="ECO:0000259" key="10">
    <source>
        <dbReference type="Pfam" id="PF08544"/>
    </source>
</evidence>
<dbReference type="InterPro" id="IPR020568">
    <property type="entry name" value="Ribosomal_Su5_D2-typ_SF"/>
</dbReference>
<dbReference type="FunFam" id="3.30.70.890:FF:000001">
    <property type="entry name" value="Galactokinase"/>
    <property type="match status" value="1"/>
</dbReference>
<dbReference type="PRINTS" id="PR00959">
    <property type="entry name" value="MEVGALKINASE"/>
</dbReference>
<organism evidence="12 13">
    <name type="scientific">Rhynocoris fuscipes</name>
    <dbReference type="NCBI Taxonomy" id="488301"/>
    <lineage>
        <taxon>Eukaryota</taxon>
        <taxon>Metazoa</taxon>
        <taxon>Ecdysozoa</taxon>
        <taxon>Arthropoda</taxon>
        <taxon>Hexapoda</taxon>
        <taxon>Insecta</taxon>
        <taxon>Pterygota</taxon>
        <taxon>Neoptera</taxon>
        <taxon>Paraneoptera</taxon>
        <taxon>Hemiptera</taxon>
        <taxon>Heteroptera</taxon>
        <taxon>Panheteroptera</taxon>
        <taxon>Cimicomorpha</taxon>
        <taxon>Reduviidae</taxon>
        <taxon>Harpactorinae</taxon>
        <taxon>Harpactorini</taxon>
        <taxon>Rhynocoris</taxon>
    </lineage>
</organism>
<dbReference type="FunFam" id="3.30.230.10:FF:000040">
    <property type="entry name" value="Galactokinase 1"/>
    <property type="match status" value="1"/>
</dbReference>
<dbReference type="PROSITE" id="PS00106">
    <property type="entry name" value="GALACTOKINASE"/>
    <property type="match status" value="1"/>
</dbReference>
<dbReference type="InterPro" id="IPR019539">
    <property type="entry name" value="GalKase_N"/>
</dbReference>
<dbReference type="PROSITE" id="PS00627">
    <property type="entry name" value="GHMP_KINASES_ATP"/>
    <property type="match status" value="1"/>
</dbReference>
<evidence type="ECO:0000259" key="9">
    <source>
        <dbReference type="Pfam" id="PF00288"/>
    </source>
</evidence>
<evidence type="ECO:0000256" key="1">
    <source>
        <dbReference type="ARBA" id="ARBA00006566"/>
    </source>
</evidence>
<sequence>MECEKKCFMSNLLDYALDTYRSHFQKLPDFAAFAPGRVNLIGEHTDYNNGFVLPIALPLGTIIAGAKNGSSQVHIVSTSSQIGEKNFVIFNLPERGKVEKEPIKWVNYVKGVIAFFEGVVTEGFNAVVVSSVPVGGGLSSSAALEVSTYVFLEAIFQYHNSSLKEKALRCQKAEQLYADMPCGIMDQFISIMAEYGKALLLDCRSLKTTVVPFKTVEEVVVITNSNVQIELSSTEYSLRRKQCEEAAYLLGVESLRDVDLKTLEEYKTKLPIVIYKRARHVVTENARTVAAADALKNNDFITFGKLMIESHNSLRDDFEVSCRELNQLVDIAISVDGVYGSRMTGAGFGGCTVSLVKEKSVEVFIKNIKNKYDGNPTFYITLPASGAADITSLI</sequence>
<dbReference type="InterPro" id="IPR006204">
    <property type="entry name" value="GHMP_kinase_N_dom"/>
</dbReference>
<dbReference type="GO" id="GO:0005524">
    <property type="term" value="F:ATP binding"/>
    <property type="evidence" value="ECO:0007669"/>
    <property type="project" value="UniProtKB-KW"/>
</dbReference>
<protein>
    <recommendedName>
        <fullName evidence="14">Galactokinase</fullName>
    </recommendedName>
</protein>
<dbReference type="InterPro" id="IPR006203">
    <property type="entry name" value="GHMP_knse_ATP-bd_CS"/>
</dbReference>
<evidence type="ECO:0000256" key="5">
    <source>
        <dbReference type="ARBA" id="ARBA00022777"/>
    </source>
</evidence>
<dbReference type="GO" id="GO:0046872">
    <property type="term" value="F:metal ion binding"/>
    <property type="evidence" value="ECO:0007669"/>
    <property type="project" value="UniProtKB-KW"/>
</dbReference>
<dbReference type="InterPro" id="IPR036554">
    <property type="entry name" value="GHMP_kinase_C_sf"/>
</dbReference>
<dbReference type="Pfam" id="PF00288">
    <property type="entry name" value="GHMP_kinases_N"/>
    <property type="match status" value="1"/>
</dbReference>
<dbReference type="EMBL" id="JAPXFL010000008">
    <property type="protein sequence ID" value="KAK9502482.1"/>
    <property type="molecule type" value="Genomic_DNA"/>
</dbReference>
<dbReference type="InterPro" id="IPR006206">
    <property type="entry name" value="Mevalonate/galactokinase"/>
</dbReference>
<keyword evidence="5" id="KW-0418">Kinase</keyword>
<evidence type="ECO:0000313" key="12">
    <source>
        <dbReference type="EMBL" id="KAK9502482.1"/>
    </source>
</evidence>
<dbReference type="NCBIfam" id="TIGR00131">
    <property type="entry name" value="gal_kin"/>
    <property type="match status" value="1"/>
</dbReference>
<evidence type="ECO:0008006" key="14">
    <source>
        <dbReference type="Google" id="ProtNLM"/>
    </source>
</evidence>